<comment type="caution">
    <text evidence="2">The sequence shown here is derived from an EMBL/GenBank/DDBJ whole genome shotgun (WGS) entry which is preliminary data.</text>
</comment>
<evidence type="ECO:0008006" key="4">
    <source>
        <dbReference type="Google" id="ProtNLM"/>
    </source>
</evidence>
<accession>A0ABR3UAK3</accession>
<proteinExistence type="predicted"/>
<reference evidence="2 3" key="1">
    <citation type="submission" date="2024-09" db="EMBL/GenBank/DDBJ databases">
        <title>T2T genomes of carrot and Alternaria dauci and their utility for understanding host-pathogen interaction during carrot leaf blight disease.</title>
        <authorList>
            <person name="Liu W."/>
            <person name="Xu S."/>
            <person name="Ou C."/>
            <person name="Liu X."/>
            <person name="Zhuang F."/>
            <person name="Deng X.W."/>
        </authorList>
    </citation>
    <scope>NUCLEOTIDE SEQUENCE [LARGE SCALE GENOMIC DNA]</scope>
    <source>
        <strain evidence="2 3">A2016</strain>
    </source>
</reference>
<evidence type="ECO:0000313" key="3">
    <source>
        <dbReference type="Proteomes" id="UP001578633"/>
    </source>
</evidence>
<feature type="signal peptide" evidence="1">
    <location>
        <begin position="1"/>
        <end position="18"/>
    </location>
</feature>
<dbReference type="RefSeq" id="XP_069303796.1">
    <property type="nucleotide sequence ID" value="XM_069454341.1"/>
</dbReference>
<keyword evidence="3" id="KW-1185">Reference proteome</keyword>
<dbReference type="Proteomes" id="UP001578633">
    <property type="component" value="Chromosome 8"/>
</dbReference>
<gene>
    <name evidence="2" type="ORF">ACET3X_008194</name>
</gene>
<protein>
    <recommendedName>
        <fullName evidence="4">AA1-like domain-containing protein</fullName>
    </recommendedName>
</protein>
<evidence type="ECO:0000256" key="1">
    <source>
        <dbReference type="SAM" id="SignalP"/>
    </source>
</evidence>
<dbReference type="GeneID" id="96088516"/>
<sequence length="155" mass="16269">MHTSILSLALAFAPAVLAATPSNYGGWNISIGDDNFEYGYRATHFDVFYIDANTAGAEPIAAGCQTIKRPGVAPADRGCAPTGFNYTLDGDVGVAGTYPFSLEQTVTLDGTEITLYGAGLVEIQCTPHPDNDLPYTQCTGSATARVDKAGDQIIE</sequence>
<dbReference type="EMBL" id="JBHGVX010000008">
    <property type="protein sequence ID" value="KAL1793212.1"/>
    <property type="molecule type" value="Genomic_DNA"/>
</dbReference>
<name>A0ABR3UAK3_9PLEO</name>
<evidence type="ECO:0000313" key="2">
    <source>
        <dbReference type="EMBL" id="KAL1793212.1"/>
    </source>
</evidence>
<organism evidence="2 3">
    <name type="scientific">Alternaria dauci</name>
    <dbReference type="NCBI Taxonomy" id="48095"/>
    <lineage>
        <taxon>Eukaryota</taxon>
        <taxon>Fungi</taxon>
        <taxon>Dikarya</taxon>
        <taxon>Ascomycota</taxon>
        <taxon>Pezizomycotina</taxon>
        <taxon>Dothideomycetes</taxon>
        <taxon>Pleosporomycetidae</taxon>
        <taxon>Pleosporales</taxon>
        <taxon>Pleosporineae</taxon>
        <taxon>Pleosporaceae</taxon>
        <taxon>Alternaria</taxon>
        <taxon>Alternaria sect. Porri</taxon>
    </lineage>
</organism>
<feature type="chain" id="PRO_5045791549" description="AA1-like domain-containing protein" evidence="1">
    <location>
        <begin position="19"/>
        <end position="155"/>
    </location>
</feature>
<keyword evidence="1" id="KW-0732">Signal</keyword>